<evidence type="ECO:0000256" key="6">
    <source>
        <dbReference type="SAM" id="MobiDB-lite"/>
    </source>
</evidence>
<reference evidence="8 9" key="1">
    <citation type="submission" date="2015-01" db="EMBL/GenBank/DDBJ databases">
        <title>The Genome Sequence of Rhinocladiella mackenzie CBS 650.93.</title>
        <authorList>
            <consortium name="The Broad Institute Genomics Platform"/>
            <person name="Cuomo C."/>
            <person name="de Hoog S."/>
            <person name="Gorbushina A."/>
            <person name="Stielow B."/>
            <person name="Teixiera M."/>
            <person name="Abouelleil A."/>
            <person name="Chapman S.B."/>
            <person name="Priest M."/>
            <person name="Young S.K."/>
            <person name="Wortman J."/>
            <person name="Nusbaum C."/>
            <person name="Birren B."/>
        </authorList>
    </citation>
    <scope>NUCLEOTIDE SEQUENCE [LARGE SCALE GENOMIC DNA]</scope>
    <source>
        <strain evidence="8 9">CBS 650.93</strain>
    </source>
</reference>
<dbReference type="Gene3D" id="3.10.20.90">
    <property type="entry name" value="Phosphatidylinositol 3-kinase Catalytic Subunit, Chain A, domain 1"/>
    <property type="match status" value="1"/>
</dbReference>
<dbReference type="HOGENOM" id="CLU_019096_1_0_1"/>
<keyword evidence="4" id="KW-0472">Membrane</keyword>
<gene>
    <name evidence="8" type="ORF">Z518_02077</name>
</gene>
<feature type="compositionally biased region" description="Polar residues" evidence="6">
    <location>
        <begin position="275"/>
        <end position="285"/>
    </location>
</feature>
<feature type="domain" description="Ubiquitin-like" evidence="7">
    <location>
        <begin position="40"/>
        <end position="85"/>
    </location>
</feature>
<dbReference type="PANTHER" id="PTHR12943">
    <property type="entry name" value="HOMOCYSTEINE-RESPONSIVE ENDOPLASMIC RETICULUM-RESIDENT UNIQUITIN-LIKE DOMAIN HERPUD PROTEIN FAMILY MEMBER"/>
    <property type="match status" value="1"/>
</dbReference>
<accession>A0A0D2INN8</accession>
<evidence type="ECO:0000256" key="3">
    <source>
        <dbReference type="ARBA" id="ARBA00022989"/>
    </source>
</evidence>
<sequence>MDRDNPTPAPSTDFLQPDHVNLRVTYLVTGNPRLPHSLGSFALSTTISDLKQRIQADLPEHPAPSEQRLIYQGRALMRDDATLRDVLRIEPDTEVSSQPYTLHIVIQSRQPAPAPPAQTNPVSNPPPAVRRPAPDLAHPLTVAETSATRLQESLSRIQQQIEANRADLRSVQQRIALQHNNLGTPPNGDPNYRPAPGPIPFLVDANGQPQPAPPIPPNVRPGTTVEHGREFHTRERDFPPIPPPLWGFPPAHLPPDFARFAAPPSRQLPSGLRPNFNNPPRTTFQEFHGPNGERMIVTIEVNGRPIIQRPSSAPGQRESRPASHGPPQPQQGAPPHTSSPRHSQSREPPANPPLTQSSHTLSDFEPLPDPYTTVWLMSSPGGPEALVSSPRGWYHFLQQQPSPQGSDRPASNVQASGVLPAHVSVPGPNPPPVSVPVPAASLPTVSNQHAATNTPPAQGNLPANIDPGRAVVRRERGVPPALAPAPRNDADNDLFAFIIQRGWLFLRLYLFMFVFSEPGTWKRWLMIIAAAVICLQPRDAPLYRALNTARQHLDNLIGPPVPPPPEGEARRQRHRDNHADNTTPQNATSDQTPQRPAHVRGAVQMTPEEAAARLVQQNQEHHPHFWRDSFYRVEQGAALFLASLIPGVGERHVRARESARRQAQRQAQREAQRLEEERRRTEEQTAAEISAAAGPSTAPNPEVKVDGPPEPSTSSTSSSVEAGNSSSRAQTDELRNRTS</sequence>
<evidence type="ECO:0000256" key="2">
    <source>
        <dbReference type="ARBA" id="ARBA00022692"/>
    </source>
</evidence>
<dbReference type="GO" id="GO:0016020">
    <property type="term" value="C:membrane"/>
    <property type="evidence" value="ECO:0007669"/>
    <property type="project" value="UniProtKB-SubCell"/>
</dbReference>
<dbReference type="Proteomes" id="UP000053617">
    <property type="component" value="Unassembled WGS sequence"/>
</dbReference>
<evidence type="ECO:0000313" key="8">
    <source>
        <dbReference type="EMBL" id="KIX07424.1"/>
    </source>
</evidence>
<dbReference type="GeneID" id="25290148"/>
<dbReference type="Pfam" id="PF00240">
    <property type="entry name" value="ubiquitin"/>
    <property type="match status" value="1"/>
</dbReference>
<feature type="compositionally biased region" description="Low complexity" evidence="6">
    <location>
        <begin position="712"/>
        <end position="727"/>
    </location>
</feature>
<feature type="region of interest" description="Disordered" evidence="6">
    <location>
        <begin position="554"/>
        <end position="599"/>
    </location>
</feature>
<keyword evidence="2" id="KW-0812">Transmembrane</keyword>
<dbReference type="SUPFAM" id="SSF54236">
    <property type="entry name" value="Ubiquitin-like"/>
    <property type="match status" value="1"/>
</dbReference>
<dbReference type="AlphaFoldDB" id="A0A0D2INN8"/>
<feature type="region of interest" description="Disordered" evidence="6">
    <location>
        <begin position="262"/>
        <end position="291"/>
    </location>
</feature>
<dbReference type="VEuPathDB" id="FungiDB:Z518_02077"/>
<dbReference type="InterPro" id="IPR029071">
    <property type="entry name" value="Ubiquitin-like_domsf"/>
</dbReference>
<dbReference type="PANTHER" id="PTHR12943:SF27">
    <property type="entry name" value="HOMOCYSTEINE-INDUCED ENDOPLASMIC RETICULUM PROTEIN, ISOFORM A"/>
    <property type="match status" value="1"/>
</dbReference>
<name>A0A0D2INN8_9EURO</name>
<keyword evidence="9" id="KW-1185">Reference proteome</keyword>
<feature type="region of interest" description="Disordered" evidence="6">
    <location>
        <begin position="109"/>
        <end position="132"/>
    </location>
</feature>
<protein>
    <recommendedName>
        <fullName evidence="7">Ubiquitin-like domain-containing protein</fullName>
    </recommendedName>
</protein>
<dbReference type="InterPro" id="IPR000626">
    <property type="entry name" value="Ubiquitin-like_dom"/>
</dbReference>
<dbReference type="STRING" id="1442369.A0A0D2INN8"/>
<comment type="subcellular location">
    <subcellularLocation>
        <location evidence="1">Membrane</location>
    </subcellularLocation>
</comment>
<feature type="compositionally biased region" description="Basic and acidic residues" evidence="6">
    <location>
        <begin position="667"/>
        <end position="683"/>
    </location>
</feature>
<dbReference type="InterPro" id="IPR039751">
    <property type="entry name" value="HERPUD1/2"/>
</dbReference>
<feature type="region of interest" description="Disordered" evidence="6">
    <location>
        <begin position="304"/>
        <end position="366"/>
    </location>
</feature>
<proteinExistence type="predicted"/>
<keyword evidence="3" id="KW-1133">Transmembrane helix</keyword>
<dbReference type="PROSITE" id="PS50053">
    <property type="entry name" value="UBIQUITIN_2"/>
    <property type="match status" value="1"/>
</dbReference>
<evidence type="ECO:0000256" key="4">
    <source>
        <dbReference type="ARBA" id="ARBA00023136"/>
    </source>
</evidence>
<dbReference type="OrthoDB" id="21589at2759"/>
<organism evidence="8 9">
    <name type="scientific">Rhinocladiella mackenziei CBS 650.93</name>
    <dbReference type="NCBI Taxonomy" id="1442369"/>
    <lineage>
        <taxon>Eukaryota</taxon>
        <taxon>Fungi</taxon>
        <taxon>Dikarya</taxon>
        <taxon>Ascomycota</taxon>
        <taxon>Pezizomycotina</taxon>
        <taxon>Eurotiomycetes</taxon>
        <taxon>Chaetothyriomycetidae</taxon>
        <taxon>Chaetothyriales</taxon>
        <taxon>Herpotrichiellaceae</taxon>
        <taxon>Rhinocladiella</taxon>
    </lineage>
</organism>
<keyword evidence="5" id="KW-0175">Coiled coil</keyword>
<dbReference type="RefSeq" id="XP_013274560.1">
    <property type="nucleotide sequence ID" value="XM_013419106.1"/>
</dbReference>
<feature type="compositionally biased region" description="Basic and acidic residues" evidence="6">
    <location>
        <begin position="730"/>
        <end position="739"/>
    </location>
</feature>
<feature type="compositionally biased region" description="Polar residues" evidence="6">
    <location>
        <begin position="580"/>
        <end position="594"/>
    </location>
</feature>
<feature type="compositionally biased region" description="Pro residues" evidence="6">
    <location>
        <begin position="112"/>
        <end position="129"/>
    </location>
</feature>
<dbReference type="GO" id="GO:0030968">
    <property type="term" value="P:endoplasmic reticulum unfolded protein response"/>
    <property type="evidence" value="ECO:0007669"/>
    <property type="project" value="TreeGrafter"/>
</dbReference>
<evidence type="ECO:0000259" key="7">
    <source>
        <dbReference type="PROSITE" id="PS50053"/>
    </source>
</evidence>
<evidence type="ECO:0000256" key="1">
    <source>
        <dbReference type="ARBA" id="ARBA00004370"/>
    </source>
</evidence>
<feature type="region of interest" description="Disordered" evidence="6">
    <location>
        <begin position="658"/>
        <end position="739"/>
    </location>
</feature>
<evidence type="ECO:0000313" key="9">
    <source>
        <dbReference type="Proteomes" id="UP000053617"/>
    </source>
</evidence>
<evidence type="ECO:0000256" key="5">
    <source>
        <dbReference type="SAM" id="Coils"/>
    </source>
</evidence>
<dbReference type="EMBL" id="KN847476">
    <property type="protein sequence ID" value="KIX07424.1"/>
    <property type="molecule type" value="Genomic_DNA"/>
</dbReference>
<feature type="coiled-coil region" evidence="5">
    <location>
        <begin position="147"/>
        <end position="174"/>
    </location>
</feature>